<dbReference type="PRINTS" id="PR00359">
    <property type="entry name" value="BP450"/>
</dbReference>
<proteinExistence type="inferred from homology"/>
<accession>A0ABP6U6B2</accession>
<keyword evidence="2" id="KW-0479">Metal-binding</keyword>
<dbReference type="InterPro" id="IPR002397">
    <property type="entry name" value="Cyt_P450_B"/>
</dbReference>
<keyword evidence="4" id="KW-1185">Reference proteome</keyword>
<keyword evidence="2" id="KW-0349">Heme</keyword>
<dbReference type="PANTHER" id="PTHR46696">
    <property type="entry name" value="P450, PUTATIVE (EUROFUNG)-RELATED"/>
    <property type="match status" value="1"/>
</dbReference>
<comment type="similarity">
    <text evidence="1 2">Belongs to the cytochrome P450 family.</text>
</comment>
<gene>
    <name evidence="3" type="ORF">GCM10019016_100740</name>
</gene>
<keyword evidence="2" id="KW-0560">Oxidoreductase</keyword>
<dbReference type="PRINTS" id="PR00385">
    <property type="entry name" value="P450"/>
</dbReference>
<sequence length="425" mass="44721">MLTGRFVGTGREDRTVCAHAPEGPAPLEWAPAPFPFERLAALRAEGPVHRVRVPGSGDAWLVVTRDAVRAALTDPRLRNDIRHSAGWETDGGHAVGRNMLQSDPPHHTRLRRLVAGHFTQGRVAALRPRVEAVARDLLDRMPEAGPADLVGAYALPLPVTVICDLLGVPAADRADFHRWSDELVTPTGAEAAAASAAALAGYLTDLIARKARTPDGTLLADLAAPGTPDAEAALSPEELLGMAFLLLVAGHETTVNLISATVLSLLTHPDQLALLRARPELAGAAVEESLRLHSPVHAGAFRFAAEPLELAGTAVAAGDAVLVSLAAASRDPLAFPDPDRFDLTRRTQGHLGFGHGVHHCLGAPLARVEAAVALRLLLERHPGLALDAAPRSLTWRAGTLLRGLTTLPVRLGGHIPAAGASRSRS</sequence>
<dbReference type="SUPFAM" id="SSF48264">
    <property type="entry name" value="Cytochrome P450"/>
    <property type="match status" value="1"/>
</dbReference>
<dbReference type="PROSITE" id="PS00086">
    <property type="entry name" value="CYTOCHROME_P450"/>
    <property type="match status" value="1"/>
</dbReference>
<protein>
    <submittedName>
        <fullName evidence="3">Cytochrome P450</fullName>
    </submittedName>
</protein>
<evidence type="ECO:0000256" key="1">
    <source>
        <dbReference type="ARBA" id="ARBA00010617"/>
    </source>
</evidence>
<evidence type="ECO:0000313" key="3">
    <source>
        <dbReference type="EMBL" id="GAA3502964.1"/>
    </source>
</evidence>
<comment type="caution">
    <text evidence="3">The sequence shown here is derived from an EMBL/GenBank/DDBJ whole genome shotgun (WGS) entry which is preliminary data.</text>
</comment>
<dbReference type="Proteomes" id="UP001501455">
    <property type="component" value="Unassembled WGS sequence"/>
</dbReference>
<dbReference type="EMBL" id="BAAAXF010000073">
    <property type="protein sequence ID" value="GAA3502964.1"/>
    <property type="molecule type" value="Genomic_DNA"/>
</dbReference>
<name>A0ABP6U6B2_9ACTN</name>
<organism evidence="3 4">
    <name type="scientific">Streptomyces prasinosporus</name>
    <dbReference type="NCBI Taxonomy" id="68256"/>
    <lineage>
        <taxon>Bacteria</taxon>
        <taxon>Bacillati</taxon>
        <taxon>Actinomycetota</taxon>
        <taxon>Actinomycetes</taxon>
        <taxon>Kitasatosporales</taxon>
        <taxon>Streptomycetaceae</taxon>
        <taxon>Streptomyces</taxon>
        <taxon>Streptomyces albogriseolus group</taxon>
    </lineage>
</organism>
<evidence type="ECO:0000313" key="4">
    <source>
        <dbReference type="Proteomes" id="UP001501455"/>
    </source>
</evidence>
<dbReference type="InterPro" id="IPR036396">
    <property type="entry name" value="Cyt_P450_sf"/>
</dbReference>
<dbReference type="InterPro" id="IPR001128">
    <property type="entry name" value="Cyt_P450"/>
</dbReference>
<keyword evidence="2" id="KW-0503">Monooxygenase</keyword>
<dbReference type="InterPro" id="IPR017972">
    <property type="entry name" value="Cyt_P450_CS"/>
</dbReference>
<reference evidence="4" key="1">
    <citation type="journal article" date="2019" name="Int. J. Syst. Evol. Microbiol.">
        <title>The Global Catalogue of Microorganisms (GCM) 10K type strain sequencing project: providing services to taxonomists for standard genome sequencing and annotation.</title>
        <authorList>
            <consortium name="The Broad Institute Genomics Platform"/>
            <consortium name="The Broad Institute Genome Sequencing Center for Infectious Disease"/>
            <person name="Wu L."/>
            <person name="Ma J."/>
        </authorList>
    </citation>
    <scope>NUCLEOTIDE SEQUENCE [LARGE SCALE GENOMIC DNA]</scope>
    <source>
        <strain evidence="4">JCM 4816</strain>
    </source>
</reference>
<evidence type="ECO:0000256" key="2">
    <source>
        <dbReference type="RuleBase" id="RU000461"/>
    </source>
</evidence>
<dbReference type="Pfam" id="PF00067">
    <property type="entry name" value="p450"/>
    <property type="match status" value="1"/>
</dbReference>
<dbReference type="Gene3D" id="1.10.630.10">
    <property type="entry name" value="Cytochrome P450"/>
    <property type="match status" value="1"/>
</dbReference>
<keyword evidence="2" id="KW-0408">Iron</keyword>
<dbReference type="PANTHER" id="PTHR46696:SF1">
    <property type="entry name" value="CYTOCHROME P450 YJIB-RELATED"/>
    <property type="match status" value="1"/>
</dbReference>
<dbReference type="CDD" id="cd11029">
    <property type="entry name" value="CYP107-like"/>
    <property type="match status" value="1"/>
</dbReference>